<dbReference type="Pfam" id="PF12796">
    <property type="entry name" value="Ank_2"/>
    <property type="match status" value="1"/>
</dbReference>
<keyword evidence="2 3" id="KW-0040">ANK repeat</keyword>
<evidence type="ECO:0000313" key="5">
    <source>
        <dbReference type="EMBL" id="KAJ4367559.1"/>
    </source>
</evidence>
<dbReference type="OrthoDB" id="19174at2759"/>
<evidence type="ECO:0000256" key="3">
    <source>
        <dbReference type="PROSITE-ProRule" id="PRU00023"/>
    </source>
</evidence>
<name>A0A9W9CKS1_9PLEO</name>
<reference evidence="5" key="1">
    <citation type="submission" date="2022-10" db="EMBL/GenBank/DDBJ databases">
        <title>Tapping the CABI collections for fungal endophytes: first genome assemblies for Collariella, Neodidymelliopsis, Ascochyta clinopodiicola, Didymella pomorum, Didymosphaeria variabile, Neocosmospora piperis and Neocucurbitaria cava.</title>
        <authorList>
            <person name="Hill R."/>
        </authorList>
    </citation>
    <scope>NUCLEOTIDE SEQUENCE</scope>
    <source>
        <strain evidence="5">IMI 356814</strain>
    </source>
</reference>
<dbReference type="Proteomes" id="UP001140560">
    <property type="component" value="Unassembled WGS sequence"/>
</dbReference>
<sequence length="324" mass="35494">MPRAPQLPHRLEDRVVFRGCRWAGLQDDGCHKSIGPGRWPDPKPAQVSDAANGRSSAHVILKRLVRLDPRIHVNPSRIEILAHPTESSPQLSGQASSKHAAMALPAPTIDLLLNLIDTRPQAILSSLAQHPQLASARDAHGYSLVHAAASYNQLSVLRELVQKYNANVNILDEDGETALFATENAEVAKCLVEELGADVNIRNEDGKTAEEKIGEEEGEAHEVYQYLKSLRTGTEPASAGAIETEGVHPPPPLPDGVKINMGTMEEDAAGDAPDPEIRRRIEELAARDDYQSEEVQRQLRELVQDVVTGINTDESGRSQRRRVD</sequence>
<feature type="region of interest" description="Disordered" evidence="4">
    <location>
        <begin position="31"/>
        <end position="52"/>
    </location>
</feature>
<dbReference type="AlphaFoldDB" id="A0A9W9CKS1"/>
<evidence type="ECO:0000313" key="6">
    <source>
        <dbReference type="Proteomes" id="UP001140560"/>
    </source>
</evidence>
<dbReference type="Gene3D" id="1.25.40.20">
    <property type="entry name" value="Ankyrin repeat-containing domain"/>
    <property type="match status" value="1"/>
</dbReference>
<evidence type="ECO:0008006" key="7">
    <source>
        <dbReference type="Google" id="ProtNLM"/>
    </source>
</evidence>
<protein>
    <recommendedName>
        <fullName evidence="7">Ankyrin repeat protein</fullName>
    </recommendedName>
</protein>
<dbReference type="InterPro" id="IPR002110">
    <property type="entry name" value="Ankyrin_rpt"/>
</dbReference>
<feature type="repeat" description="ANK" evidence="3">
    <location>
        <begin position="140"/>
        <end position="173"/>
    </location>
</feature>
<dbReference type="SUPFAM" id="SSF48403">
    <property type="entry name" value="Ankyrin repeat"/>
    <property type="match status" value="1"/>
</dbReference>
<dbReference type="InterPro" id="IPR036770">
    <property type="entry name" value="Ankyrin_rpt-contain_sf"/>
</dbReference>
<dbReference type="PROSITE" id="PS50088">
    <property type="entry name" value="ANK_REPEAT"/>
    <property type="match status" value="1"/>
</dbReference>
<evidence type="ECO:0000256" key="4">
    <source>
        <dbReference type="SAM" id="MobiDB-lite"/>
    </source>
</evidence>
<accession>A0A9W9CKS1</accession>
<comment type="caution">
    <text evidence="5">The sequence shown here is derived from an EMBL/GenBank/DDBJ whole genome shotgun (WGS) entry which is preliminary data.</text>
</comment>
<dbReference type="PANTHER" id="PTHR24126:SF14">
    <property type="entry name" value="ANK_REP_REGION DOMAIN-CONTAINING PROTEIN"/>
    <property type="match status" value="1"/>
</dbReference>
<dbReference type="EMBL" id="JAPEUY010000012">
    <property type="protein sequence ID" value="KAJ4367559.1"/>
    <property type="molecule type" value="Genomic_DNA"/>
</dbReference>
<evidence type="ECO:0000256" key="2">
    <source>
        <dbReference type="ARBA" id="ARBA00023043"/>
    </source>
</evidence>
<keyword evidence="6" id="KW-1185">Reference proteome</keyword>
<proteinExistence type="predicted"/>
<organism evidence="5 6">
    <name type="scientific">Neocucurbitaria cava</name>
    <dbReference type="NCBI Taxonomy" id="798079"/>
    <lineage>
        <taxon>Eukaryota</taxon>
        <taxon>Fungi</taxon>
        <taxon>Dikarya</taxon>
        <taxon>Ascomycota</taxon>
        <taxon>Pezizomycotina</taxon>
        <taxon>Dothideomycetes</taxon>
        <taxon>Pleosporomycetidae</taxon>
        <taxon>Pleosporales</taxon>
        <taxon>Pleosporineae</taxon>
        <taxon>Cucurbitariaceae</taxon>
        <taxon>Neocucurbitaria</taxon>
    </lineage>
</organism>
<keyword evidence="1" id="KW-0677">Repeat</keyword>
<dbReference type="PANTHER" id="PTHR24126">
    <property type="entry name" value="ANKYRIN REPEAT, PH AND SEC7 DOMAIN CONTAINING PROTEIN SECG-RELATED"/>
    <property type="match status" value="1"/>
</dbReference>
<evidence type="ECO:0000256" key="1">
    <source>
        <dbReference type="ARBA" id="ARBA00022737"/>
    </source>
</evidence>
<gene>
    <name evidence="5" type="ORF">N0V83_007143</name>
</gene>